<dbReference type="STRING" id="282676.B6F84_12215"/>
<gene>
    <name evidence="4" type="ORF">B6F84_12215</name>
</gene>
<dbReference type="InterPro" id="IPR008040">
    <property type="entry name" value="Hydant_A_N"/>
</dbReference>
<dbReference type="InterPro" id="IPR002821">
    <property type="entry name" value="Hydantoinase_A"/>
</dbReference>
<dbReference type="Pfam" id="PF01968">
    <property type="entry name" value="Hydantoinase_A"/>
    <property type="match status" value="1"/>
</dbReference>
<proteinExistence type="predicted"/>
<protein>
    <submittedName>
        <fullName evidence="4">5-oxoprolinase</fullName>
    </submittedName>
</protein>
<dbReference type="OrthoDB" id="8261at2157"/>
<accession>A0A1W6K2G2</accession>
<dbReference type="AlphaFoldDB" id="A0A1W6K2G2"/>
<feature type="domain" description="Acetophenone carboxylase-like C-terminal" evidence="3">
    <location>
        <begin position="492"/>
        <end position="642"/>
    </location>
</feature>
<dbReference type="GeneID" id="41591701"/>
<dbReference type="RefSeq" id="WP_148692495.1">
    <property type="nucleotide sequence ID" value="NZ_CP020477.1"/>
</dbReference>
<dbReference type="Proteomes" id="UP000193404">
    <property type="component" value="Chromosome"/>
</dbReference>
<dbReference type="InterPro" id="IPR045079">
    <property type="entry name" value="Oxoprolinase-like"/>
</dbReference>
<dbReference type="InterPro" id="IPR049517">
    <property type="entry name" value="ACX-like_C"/>
</dbReference>
<keyword evidence="5" id="KW-1185">Reference proteome</keyword>
<feature type="domain" description="Hydantoinase A/oxoprolinase" evidence="1">
    <location>
        <begin position="190"/>
        <end position="480"/>
    </location>
</feature>
<reference evidence="4 5" key="1">
    <citation type="submission" date="2017-03" db="EMBL/GenBank/DDBJ databases">
        <title>Sulfur activation and transportation mechanism of thermophilic Archaea Acidianus manzaensis YN-25.</title>
        <authorList>
            <person name="Ma Y."/>
            <person name="Yang Y."/>
            <person name="Xia J."/>
        </authorList>
    </citation>
    <scope>NUCLEOTIDE SEQUENCE [LARGE SCALE GENOMIC DNA]</scope>
    <source>
        <strain evidence="4 5">YN-25</strain>
    </source>
</reference>
<evidence type="ECO:0000313" key="4">
    <source>
        <dbReference type="EMBL" id="ARM76699.1"/>
    </source>
</evidence>
<feature type="domain" description="Hydantoinase/oxoprolinase N-terminal" evidence="2">
    <location>
        <begin position="3"/>
        <end position="171"/>
    </location>
</feature>
<dbReference type="GO" id="GO:0017168">
    <property type="term" value="F:5-oxoprolinase (ATP-hydrolyzing) activity"/>
    <property type="evidence" value="ECO:0007669"/>
    <property type="project" value="TreeGrafter"/>
</dbReference>
<name>A0A1W6K2G2_9CREN</name>
<dbReference type="EMBL" id="CP020477">
    <property type="protein sequence ID" value="ARM76699.1"/>
    <property type="molecule type" value="Genomic_DNA"/>
</dbReference>
<evidence type="ECO:0000259" key="1">
    <source>
        <dbReference type="Pfam" id="PF01968"/>
    </source>
</evidence>
<dbReference type="Pfam" id="PF05378">
    <property type="entry name" value="Hydant_A_N"/>
    <property type="match status" value="1"/>
</dbReference>
<dbReference type="KEGG" id="aman:B6F84_12215"/>
<evidence type="ECO:0000259" key="2">
    <source>
        <dbReference type="Pfam" id="PF05378"/>
    </source>
</evidence>
<dbReference type="GO" id="GO:0006749">
    <property type="term" value="P:glutathione metabolic process"/>
    <property type="evidence" value="ECO:0007669"/>
    <property type="project" value="TreeGrafter"/>
</dbReference>
<organism evidence="4 5">
    <name type="scientific">Acidianus manzaensis</name>
    <dbReference type="NCBI Taxonomy" id="282676"/>
    <lineage>
        <taxon>Archaea</taxon>
        <taxon>Thermoproteota</taxon>
        <taxon>Thermoprotei</taxon>
        <taxon>Sulfolobales</taxon>
        <taxon>Sulfolobaceae</taxon>
        <taxon>Acidianus</taxon>
    </lineage>
</organism>
<evidence type="ECO:0000313" key="5">
    <source>
        <dbReference type="Proteomes" id="UP000193404"/>
    </source>
</evidence>
<dbReference type="PANTHER" id="PTHR11365">
    <property type="entry name" value="5-OXOPROLINASE RELATED"/>
    <property type="match status" value="1"/>
</dbReference>
<dbReference type="GO" id="GO:0005829">
    <property type="term" value="C:cytosol"/>
    <property type="evidence" value="ECO:0007669"/>
    <property type="project" value="TreeGrafter"/>
</dbReference>
<dbReference type="PANTHER" id="PTHR11365:SF23">
    <property type="entry name" value="HYPOTHETICAL 5-OXOPROLINASE (EUROFUNG)-RELATED"/>
    <property type="match status" value="1"/>
</dbReference>
<evidence type="ECO:0000259" key="3">
    <source>
        <dbReference type="Pfam" id="PF19278"/>
    </source>
</evidence>
<dbReference type="Pfam" id="PF19278">
    <property type="entry name" value="Hydant_A_C"/>
    <property type="match status" value="1"/>
</dbReference>
<sequence>MIVAVDVGGTFTDFIGIDSSGNISVYKDLTTPKSPEIGVKKGLEKFTQIQEIIHATTIATNSLLGQMNLELPKVALLTTKGFKDIIEIGRQNRPELYNPFFKKPNPLVPRDLRIEISERTDKDGNIVVKVDEKEVEEKIKGLDIDSLAISFLHSYLNPYNEKIAGNIAKKYFKYVSISSEIAPEPREYERTSTTVINALLMPIVSKYLESLSSSLSSIGNPPLFIMASSGGLISSEEAMKRPVQIIESGPAAGVVGVASFAKELGIKNAISFDMGGTTAKAGTVVDYEIEITTEYEVGGRTHYGRVVKGSGYPVRFPFVDLAEVSAGGGTIIWRDEAKALRVGPISAGADPGPICYGKGGKDPTLTDANLALGRIGEKLLSGDLPLDKNSALKGLEKLGDVIEISDQAIKLANLEMSRAIRLVTVERGYDPSNFSLFAYGGAGPQYALDLADELNITQVIIPPYPGLFSALGMLYADKKYEARKSYPKDLEKDFEELEKSLSKREEGTFFLRYADVRYNGQGWELTIPVKDIKTIKEDFESTHKSIYGFTLDRDIEIVTIRVFKVTPSIRPKIPCPKESGNPKVSYRKVFFDGEWIDTPVYRREDLPLGYEVEGPAIIEEYSSTIVIKPNWKGIVEKMGFLKVSKK</sequence>